<dbReference type="GO" id="GO:0016301">
    <property type="term" value="F:kinase activity"/>
    <property type="evidence" value="ECO:0007669"/>
    <property type="project" value="UniProtKB-KW"/>
</dbReference>
<keyword evidence="2" id="KW-0808">Transferase</keyword>
<dbReference type="Gene3D" id="3.30.200.20">
    <property type="entry name" value="Phosphorylase Kinase, domain 1"/>
    <property type="match status" value="1"/>
</dbReference>
<protein>
    <submittedName>
        <fullName evidence="2">Aminoglycoside phosphotransferase (APT) family kinase protein</fullName>
    </submittedName>
</protein>
<dbReference type="AlphaFoldDB" id="A0A2A9DYS2"/>
<name>A0A2A9DYS2_9MICO</name>
<dbReference type="Proteomes" id="UP000221369">
    <property type="component" value="Unassembled WGS sequence"/>
</dbReference>
<evidence type="ECO:0000313" key="3">
    <source>
        <dbReference type="Proteomes" id="UP000221369"/>
    </source>
</evidence>
<keyword evidence="2" id="KW-0418">Kinase</keyword>
<sequence>MSAIRRMHDDEVIPDAAQVATLIADQHPQWSALPVMPVASSGTDNAMFHLGDDLAVRMPRRPGMEELPAREHRWLRALAPQLPVAIPEPLALGAPGHGYPYPWLVLSWLDGENPRVGALQHPFDLARDLGAFTRAMRAIDTADGPPTGASLAERDARVRRDIEALRDEIDADAVTAVWEQALTLPAETAPTWVHSDVAPGNLLLHDGRLHGVIDFSWCGVGDPAIDLQVAWNLLPDEARSALREASGVDEATWLRARARALAQALVQLPYYKTTNIPLATNARHVIAEVLHEAELSPR</sequence>
<dbReference type="EMBL" id="PDJE01000001">
    <property type="protein sequence ID" value="PFG31838.1"/>
    <property type="molecule type" value="Genomic_DNA"/>
</dbReference>
<dbReference type="InterPro" id="IPR002575">
    <property type="entry name" value="Aminoglycoside_PTrfase"/>
</dbReference>
<dbReference type="RefSeq" id="WP_211288471.1">
    <property type="nucleotide sequence ID" value="NZ_PDJE01000001.1"/>
</dbReference>
<dbReference type="Gene3D" id="3.90.1200.10">
    <property type="match status" value="1"/>
</dbReference>
<gene>
    <name evidence="2" type="ORF">ATJ78_2819</name>
</gene>
<evidence type="ECO:0000313" key="2">
    <source>
        <dbReference type="EMBL" id="PFG31838.1"/>
    </source>
</evidence>
<dbReference type="InterPro" id="IPR051678">
    <property type="entry name" value="AGP_Transferase"/>
</dbReference>
<dbReference type="SUPFAM" id="SSF56112">
    <property type="entry name" value="Protein kinase-like (PK-like)"/>
    <property type="match status" value="1"/>
</dbReference>
<dbReference type="PANTHER" id="PTHR21310:SF42">
    <property type="entry name" value="BIFUNCTIONAL AAC_APH"/>
    <property type="match status" value="1"/>
</dbReference>
<keyword evidence="3" id="KW-1185">Reference proteome</keyword>
<dbReference type="PANTHER" id="PTHR21310">
    <property type="entry name" value="AMINOGLYCOSIDE PHOSPHOTRANSFERASE-RELATED-RELATED"/>
    <property type="match status" value="1"/>
</dbReference>
<evidence type="ECO:0000259" key="1">
    <source>
        <dbReference type="Pfam" id="PF01636"/>
    </source>
</evidence>
<dbReference type="InterPro" id="IPR011009">
    <property type="entry name" value="Kinase-like_dom_sf"/>
</dbReference>
<organism evidence="2 3">
    <name type="scientific">Paramicrobacterium agarici</name>
    <dbReference type="NCBI Taxonomy" id="630514"/>
    <lineage>
        <taxon>Bacteria</taxon>
        <taxon>Bacillati</taxon>
        <taxon>Actinomycetota</taxon>
        <taxon>Actinomycetes</taxon>
        <taxon>Micrococcales</taxon>
        <taxon>Microbacteriaceae</taxon>
        <taxon>Paramicrobacterium</taxon>
    </lineage>
</organism>
<proteinExistence type="predicted"/>
<accession>A0A2A9DYS2</accession>
<dbReference type="CDD" id="cd05155">
    <property type="entry name" value="APH_ChoK_like_1"/>
    <property type="match status" value="1"/>
</dbReference>
<feature type="domain" description="Aminoglycoside phosphotransferase" evidence="1">
    <location>
        <begin position="39"/>
        <end position="259"/>
    </location>
</feature>
<reference evidence="2 3" key="1">
    <citation type="submission" date="2017-10" db="EMBL/GenBank/DDBJ databases">
        <title>Sequencing the genomes of 1000 actinobacteria strains.</title>
        <authorList>
            <person name="Klenk H.-P."/>
        </authorList>
    </citation>
    <scope>NUCLEOTIDE SEQUENCE [LARGE SCALE GENOMIC DNA]</scope>
    <source>
        <strain evidence="2 3">DSM 21798</strain>
    </source>
</reference>
<comment type="caution">
    <text evidence="2">The sequence shown here is derived from an EMBL/GenBank/DDBJ whole genome shotgun (WGS) entry which is preliminary data.</text>
</comment>
<dbReference type="Pfam" id="PF01636">
    <property type="entry name" value="APH"/>
    <property type="match status" value="1"/>
</dbReference>